<name>A0AC60P7R0_IXOPE</name>
<accession>A0AC60P7R0</accession>
<dbReference type="EMBL" id="JABSTQ010011068">
    <property type="protein sequence ID" value="KAG0415455.1"/>
    <property type="molecule type" value="Genomic_DNA"/>
</dbReference>
<evidence type="ECO:0000313" key="2">
    <source>
        <dbReference type="Proteomes" id="UP000805193"/>
    </source>
</evidence>
<proteinExistence type="predicted"/>
<gene>
    <name evidence="1" type="ORF">HPB47_007378</name>
</gene>
<comment type="caution">
    <text evidence="1">The sequence shown here is derived from an EMBL/GenBank/DDBJ whole genome shotgun (WGS) entry which is preliminary data.</text>
</comment>
<evidence type="ECO:0000313" key="1">
    <source>
        <dbReference type="EMBL" id="KAG0415455.1"/>
    </source>
</evidence>
<organism evidence="1 2">
    <name type="scientific">Ixodes persulcatus</name>
    <name type="common">Taiga tick</name>
    <dbReference type="NCBI Taxonomy" id="34615"/>
    <lineage>
        <taxon>Eukaryota</taxon>
        <taxon>Metazoa</taxon>
        <taxon>Ecdysozoa</taxon>
        <taxon>Arthropoda</taxon>
        <taxon>Chelicerata</taxon>
        <taxon>Arachnida</taxon>
        <taxon>Acari</taxon>
        <taxon>Parasitiformes</taxon>
        <taxon>Ixodida</taxon>
        <taxon>Ixodoidea</taxon>
        <taxon>Ixodidae</taxon>
        <taxon>Ixodinae</taxon>
        <taxon>Ixodes</taxon>
    </lineage>
</organism>
<reference evidence="1 2" key="1">
    <citation type="journal article" date="2020" name="Cell">
        <title>Large-Scale Comparative Analyses of Tick Genomes Elucidate Their Genetic Diversity and Vector Capacities.</title>
        <authorList>
            <consortium name="Tick Genome and Microbiome Consortium (TIGMIC)"/>
            <person name="Jia N."/>
            <person name="Wang J."/>
            <person name="Shi W."/>
            <person name="Du L."/>
            <person name="Sun Y."/>
            <person name="Zhan W."/>
            <person name="Jiang J.F."/>
            <person name="Wang Q."/>
            <person name="Zhang B."/>
            <person name="Ji P."/>
            <person name="Bell-Sakyi L."/>
            <person name="Cui X.M."/>
            <person name="Yuan T.T."/>
            <person name="Jiang B.G."/>
            <person name="Yang W.F."/>
            <person name="Lam T.T."/>
            <person name="Chang Q.C."/>
            <person name="Ding S.J."/>
            <person name="Wang X.J."/>
            <person name="Zhu J.G."/>
            <person name="Ruan X.D."/>
            <person name="Zhao L."/>
            <person name="Wei J.T."/>
            <person name="Ye R.Z."/>
            <person name="Que T.C."/>
            <person name="Du C.H."/>
            <person name="Zhou Y.H."/>
            <person name="Cheng J.X."/>
            <person name="Dai P.F."/>
            <person name="Guo W.B."/>
            <person name="Han X.H."/>
            <person name="Huang E.J."/>
            <person name="Li L.F."/>
            <person name="Wei W."/>
            <person name="Gao Y.C."/>
            <person name="Liu J.Z."/>
            <person name="Shao H.Z."/>
            <person name="Wang X."/>
            <person name="Wang C.C."/>
            <person name="Yang T.C."/>
            <person name="Huo Q.B."/>
            <person name="Li W."/>
            <person name="Chen H.Y."/>
            <person name="Chen S.E."/>
            <person name="Zhou L.G."/>
            <person name="Ni X.B."/>
            <person name="Tian J.H."/>
            <person name="Sheng Y."/>
            <person name="Liu T."/>
            <person name="Pan Y.S."/>
            <person name="Xia L.Y."/>
            <person name="Li J."/>
            <person name="Zhao F."/>
            <person name="Cao W.C."/>
        </authorList>
    </citation>
    <scope>NUCLEOTIDE SEQUENCE [LARGE SCALE GENOMIC DNA]</scope>
    <source>
        <strain evidence="1">Iper-2018</strain>
    </source>
</reference>
<keyword evidence="2" id="KW-1185">Reference proteome</keyword>
<dbReference type="Proteomes" id="UP000805193">
    <property type="component" value="Unassembled WGS sequence"/>
</dbReference>
<sequence length="251" mass="27242">MVTLYGLAPDDSSKGLVRGVPLRFSDAKILANSDQSQFEIYTCRRLGQSKMVILTFAGLKVPFFVTLFGGEYPVSLYKKTIPSCTLCHEAGHRSTACPQPKVNVCHQCGLKDPHEGHTCEPLCTLCDEPHLTAARGCPKRFSEPYVLSDGERSRGRRESEPCGGTRHRNAGGPETVPGPRLEGGVAARAQGPSLPPGAGNPGQARARTSKSAGHELCLPMLPVLLNPQHQSNPHPHPYPYRVRNAHNSKHK</sequence>
<protein>
    <submittedName>
        <fullName evidence="1">Uncharacterized protein</fullName>
    </submittedName>
</protein>